<evidence type="ECO:0008006" key="4">
    <source>
        <dbReference type="Google" id="ProtNLM"/>
    </source>
</evidence>
<evidence type="ECO:0000313" key="3">
    <source>
        <dbReference type="Proteomes" id="UP000033935"/>
    </source>
</evidence>
<protein>
    <recommendedName>
        <fullName evidence="4">Peptidase M10 metallopeptidase domain-containing protein</fullName>
    </recommendedName>
</protein>
<evidence type="ECO:0000313" key="2">
    <source>
        <dbReference type="EMBL" id="KKR04538.1"/>
    </source>
</evidence>
<dbReference type="InterPro" id="IPR024079">
    <property type="entry name" value="MetalloPept_cat_dom_sf"/>
</dbReference>
<dbReference type="EMBL" id="LBWG01000006">
    <property type="protein sequence ID" value="KKR04538.1"/>
    <property type="molecule type" value="Genomic_DNA"/>
</dbReference>
<organism evidence="2 3">
    <name type="scientific">Candidatus Uhrbacteria bacterium GW2011_GWF2_39_13</name>
    <dbReference type="NCBI Taxonomy" id="1618995"/>
    <lineage>
        <taxon>Bacteria</taxon>
        <taxon>Candidatus Uhriibacteriota</taxon>
    </lineage>
</organism>
<feature type="chain" id="PRO_5002533619" description="Peptidase M10 metallopeptidase domain-containing protein" evidence="1">
    <location>
        <begin position="24"/>
        <end position="469"/>
    </location>
</feature>
<feature type="signal peptide" evidence="1">
    <location>
        <begin position="1"/>
        <end position="23"/>
    </location>
</feature>
<dbReference type="GO" id="GO:0008237">
    <property type="term" value="F:metallopeptidase activity"/>
    <property type="evidence" value="ECO:0007669"/>
    <property type="project" value="InterPro"/>
</dbReference>
<dbReference type="AlphaFoldDB" id="A0A0G0MN55"/>
<keyword evidence="1" id="KW-0732">Signal</keyword>
<accession>A0A0G0MN55</accession>
<name>A0A0G0MN55_9BACT</name>
<dbReference type="Gene3D" id="3.40.390.10">
    <property type="entry name" value="Collagenase (Catalytic Domain)"/>
    <property type="match status" value="1"/>
</dbReference>
<comment type="caution">
    <text evidence="2">The sequence shown here is derived from an EMBL/GenBank/DDBJ whole genome shotgun (WGS) entry which is preliminary data.</text>
</comment>
<dbReference type="Proteomes" id="UP000033935">
    <property type="component" value="Unassembled WGS sequence"/>
</dbReference>
<reference evidence="2 3" key="1">
    <citation type="journal article" date="2015" name="Nature">
        <title>rRNA introns, odd ribosomes, and small enigmatic genomes across a large radiation of phyla.</title>
        <authorList>
            <person name="Brown C.T."/>
            <person name="Hug L.A."/>
            <person name="Thomas B.C."/>
            <person name="Sharon I."/>
            <person name="Castelle C.J."/>
            <person name="Singh A."/>
            <person name="Wilkins M.J."/>
            <person name="Williams K.H."/>
            <person name="Banfield J.F."/>
        </authorList>
    </citation>
    <scope>NUCLEOTIDE SEQUENCE [LARGE SCALE GENOMIC DNA]</scope>
</reference>
<evidence type="ECO:0000256" key="1">
    <source>
        <dbReference type="SAM" id="SignalP"/>
    </source>
</evidence>
<gene>
    <name evidence="2" type="ORF">UT30_C0006G0032</name>
</gene>
<proteinExistence type="predicted"/>
<dbReference type="SUPFAM" id="SSF55486">
    <property type="entry name" value="Metalloproteases ('zincins'), catalytic domain"/>
    <property type="match status" value="1"/>
</dbReference>
<sequence length="469" mass="52845">MNRLFLKMISIFLFCSFAFPVYAAGYRTSGVGTEIYVGGDKILITVRMELWGDGVWDDPSLASRWEKTIEEVWNNKIGDVKYKCYDVTLDTIVIVSPETREGPEAQYGTPEFHQIWVPQVAVGDMANTYNQYGLYLKEGATTTTAYGELDDATAKAYYESNTTKEQQEEGKGKVSGYIWNSTPIGVDGQKEATWGTLPNTLTDTVLTHEFGHLIGVLHDEEGCEDNVMSPSNGKTIVRTQVYPTYFKQMLDPLKLMCEWDIRTEIEMDATAVGTYFPPKISAHNEFSLTEEPAARGYIAFSQKPSDIIYDHIEPNFTCNIFSWKEHTGKITYTSEIFYNFKEDLDKGGRLLLIPRILEEPYEEILDISGCGSGSLVSLDMVNPVNHHNILYSLTGKNLQVTPYNYHTEKSVSCPAKPEESFIQQFYNDGFIIDGAIEGSEAKHFPTADLFGAQFDYMIQITNTEAISDQ</sequence>